<reference evidence="2 3" key="1">
    <citation type="submission" date="2017-03" db="EMBL/GenBank/DDBJ databases">
        <title>Draft genome sequence of Streptomyces scabrisporus NF3, endophyte isolated from Amphipterygium adstringens.</title>
        <authorList>
            <person name="Vazquez M."/>
            <person name="Ceapa C.D."/>
            <person name="Rodriguez Luna D."/>
            <person name="Sanchez Esquivel S."/>
        </authorList>
    </citation>
    <scope>NUCLEOTIDE SEQUENCE [LARGE SCALE GENOMIC DNA]</scope>
    <source>
        <strain evidence="2 3">NF3</strain>
    </source>
</reference>
<feature type="chain" id="PRO_5013001526" evidence="1">
    <location>
        <begin position="30"/>
        <end position="135"/>
    </location>
</feature>
<dbReference type="RefSeq" id="WP_078981672.1">
    <property type="nucleotide sequence ID" value="NZ_MWQN01000004.1"/>
</dbReference>
<keyword evidence="3" id="KW-1185">Reference proteome</keyword>
<evidence type="ECO:0000313" key="3">
    <source>
        <dbReference type="Proteomes" id="UP000190037"/>
    </source>
</evidence>
<name>A0A1T3NJE7_9ACTN</name>
<evidence type="ECO:0000256" key="1">
    <source>
        <dbReference type="SAM" id="SignalP"/>
    </source>
</evidence>
<accession>A0A1T3NJE7</accession>
<dbReference type="AlphaFoldDB" id="A0A1T3NJE7"/>
<dbReference type="Proteomes" id="UP000190037">
    <property type="component" value="Unassembled WGS sequence"/>
</dbReference>
<organism evidence="2 3">
    <name type="scientific">Embleya scabrispora</name>
    <dbReference type="NCBI Taxonomy" id="159449"/>
    <lineage>
        <taxon>Bacteria</taxon>
        <taxon>Bacillati</taxon>
        <taxon>Actinomycetota</taxon>
        <taxon>Actinomycetes</taxon>
        <taxon>Kitasatosporales</taxon>
        <taxon>Streptomycetaceae</taxon>
        <taxon>Embleya</taxon>
    </lineage>
</organism>
<proteinExistence type="predicted"/>
<protein>
    <submittedName>
        <fullName evidence="2">Uncharacterized protein</fullName>
    </submittedName>
</protein>
<evidence type="ECO:0000313" key="2">
    <source>
        <dbReference type="EMBL" id="OPC76914.1"/>
    </source>
</evidence>
<feature type="signal peptide" evidence="1">
    <location>
        <begin position="1"/>
        <end position="29"/>
    </location>
</feature>
<gene>
    <name evidence="2" type="ORF">B4N89_40665</name>
</gene>
<sequence>MKHARKLTVGLGAVAMSVGMVATAGVANAGTNATDYGYNSYTGAKAAKVYFQHNGDVFYIHDLAADGWGVAVQYRVNNSKTTTMVHWGGANTMVAIGRSEIPEGATVQFRACRWLSDRSDCGPMAWSESAVKAKA</sequence>
<dbReference type="EMBL" id="MWQN01000004">
    <property type="protein sequence ID" value="OPC76914.1"/>
    <property type="molecule type" value="Genomic_DNA"/>
</dbReference>
<dbReference type="OrthoDB" id="4247509at2"/>
<keyword evidence="1" id="KW-0732">Signal</keyword>
<comment type="caution">
    <text evidence="2">The sequence shown here is derived from an EMBL/GenBank/DDBJ whole genome shotgun (WGS) entry which is preliminary data.</text>
</comment>